<name>A0A9E6Q0W7_9PSED</name>
<dbReference type="RefSeq" id="WP_186661638.1">
    <property type="nucleotide sequence ID" value="NZ_CP077095.1"/>
</dbReference>
<dbReference type="InterPro" id="IPR036388">
    <property type="entry name" value="WH-like_DNA-bd_sf"/>
</dbReference>
<dbReference type="InterPro" id="IPR036390">
    <property type="entry name" value="WH_DNA-bd_sf"/>
</dbReference>
<dbReference type="InterPro" id="IPR011008">
    <property type="entry name" value="Dimeric_a/b-barrel"/>
</dbReference>
<sequence length="162" mass="18302">MKRKSCALDSVDLQILSIMQADCRTTLSRLSEKIALSETPCWRRLKRLEEEGYIKRYQAVLNKQVLGFDITAFIQLSMDSHTAESTRALEQRLTPCPEVVALYNVTGDFDFMIHIVCPNMEAYSRFVEVTLRSLGSVRQIKTAVSLREICANNVLPLSAISA</sequence>
<dbReference type="GO" id="GO:0043200">
    <property type="term" value="P:response to amino acid"/>
    <property type="evidence" value="ECO:0007669"/>
    <property type="project" value="TreeGrafter"/>
</dbReference>
<dbReference type="Gene3D" id="3.30.70.920">
    <property type="match status" value="1"/>
</dbReference>
<proteinExistence type="predicted"/>
<protein>
    <submittedName>
        <fullName evidence="5">Lrp/AsnC family transcriptional regulator</fullName>
    </submittedName>
</protein>
<dbReference type="PANTHER" id="PTHR30154:SF34">
    <property type="entry name" value="TRANSCRIPTIONAL REGULATOR AZLB"/>
    <property type="match status" value="1"/>
</dbReference>
<feature type="domain" description="HTH asnC-type" evidence="4">
    <location>
        <begin position="8"/>
        <end position="69"/>
    </location>
</feature>
<evidence type="ECO:0000256" key="3">
    <source>
        <dbReference type="ARBA" id="ARBA00023163"/>
    </source>
</evidence>
<keyword evidence="1" id="KW-0805">Transcription regulation</keyword>
<dbReference type="PANTHER" id="PTHR30154">
    <property type="entry name" value="LEUCINE-RESPONSIVE REGULATORY PROTEIN"/>
    <property type="match status" value="1"/>
</dbReference>
<organism evidence="5 6">
    <name type="scientific">Pseudomonas xantholysinigenes</name>
    <dbReference type="NCBI Taxonomy" id="2745490"/>
    <lineage>
        <taxon>Bacteria</taxon>
        <taxon>Pseudomonadati</taxon>
        <taxon>Pseudomonadota</taxon>
        <taxon>Gammaproteobacteria</taxon>
        <taxon>Pseudomonadales</taxon>
        <taxon>Pseudomonadaceae</taxon>
        <taxon>Pseudomonas</taxon>
    </lineage>
</organism>
<dbReference type="InterPro" id="IPR000485">
    <property type="entry name" value="AsnC-type_HTH_dom"/>
</dbReference>
<dbReference type="GO" id="GO:0043565">
    <property type="term" value="F:sequence-specific DNA binding"/>
    <property type="evidence" value="ECO:0007669"/>
    <property type="project" value="InterPro"/>
</dbReference>
<evidence type="ECO:0000256" key="1">
    <source>
        <dbReference type="ARBA" id="ARBA00023015"/>
    </source>
</evidence>
<dbReference type="InterPro" id="IPR019888">
    <property type="entry name" value="Tscrpt_reg_AsnC-like"/>
</dbReference>
<dbReference type="AlphaFoldDB" id="A0A9E6Q0W7"/>
<evidence type="ECO:0000313" key="5">
    <source>
        <dbReference type="EMBL" id="QXI40475.1"/>
    </source>
</evidence>
<keyword evidence="6" id="KW-1185">Reference proteome</keyword>
<dbReference type="SUPFAM" id="SSF46785">
    <property type="entry name" value="Winged helix' DNA-binding domain"/>
    <property type="match status" value="1"/>
</dbReference>
<evidence type="ECO:0000256" key="2">
    <source>
        <dbReference type="ARBA" id="ARBA00023125"/>
    </source>
</evidence>
<dbReference type="GO" id="GO:0005829">
    <property type="term" value="C:cytosol"/>
    <property type="evidence" value="ECO:0007669"/>
    <property type="project" value="TreeGrafter"/>
</dbReference>
<dbReference type="Proteomes" id="UP000633418">
    <property type="component" value="Chromosome"/>
</dbReference>
<accession>A0A9E6Q0W7</accession>
<dbReference type="PRINTS" id="PR00033">
    <property type="entry name" value="HTHASNC"/>
</dbReference>
<dbReference type="KEGG" id="pxn:HU772_010555"/>
<dbReference type="PROSITE" id="PS50956">
    <property type="entry name" value="HTH_ASNC_2"/>
    <property type="match status" value="1"/>
</dbReference>
<dbReference type="Pfam" id="PF13412">
    <property type="entry name" value="HTH_24"/>
    <property type="match status" value="1"/>
</dbReference>
<dbReference type="GO" id="GO:0006355">
    <property type="term" value="P:regulation of DNA-templated transcription"/>
    <property type="evidence" value="ECO:0007669"/>
    <property type="project" value="UniProtKB-ARBA"/>
</dbReference>
<keyword evidence="2" id="KW-0238">DNA-binding</keyword>
<evidence type="ECO:0000259" key="4">
    <source>
        <dbReference type="PROSITE" id="PS50956"/>
    </source>
</evidence>
<dbReference type="InterPro" id="IPR011991">
    <property type="entry name" value="ArsR-like_HTH"/>
</dbReference>
<dbReference type="SMART" id="SM00344">
    <property type="entry name" value="HTH_ASNC"/>
    <property type="match status" value="1"/>
</dbReference>
<dbReference type="InterPro" id="IPR019887">
    <property type="entry name" value="Tscrpt_reg_AsnC/Lrp_C"/>
</dbReference>
<gene>
    <name evidence="5" type="ORF">HU772_010555</name>
</gene>
<reference evidence="5 6" key="1">
    <citation type="journal article" date="2020" name="Microorganisms">
        <title>Reliable Identification of Environmental Pseudomonas Isolates Using the rpoD Gene.</title>
        <authorList>
            <consortium name="The Broad Institute Genome Sequencing Platform"/>
            <person name="Girard L."/>
            <person name="Lood C."/>
            <person name="Rokni-Zadeh H."/>
            <person name="van Noort V."/>
            <person name="Lavigne R."/>
            <person name="De Mot R."/>
        </authorList>
    </citation>
    <scope>NUCLEOTIDE SEQUENCE [LARGE SCALE GENOMIC DNA]</scope>
    <source>
        <strain evidence="5 6">RW9S1A</strain>
    </source>
</reference>
<evidence type="ECO:0000313" key="6">
    <source>
        <dbReference type="Proteomes" id="UP000633418"/>
    </source>
</evidence>
<dbReference type="CDD" id="cd00090">
    <property type="entry name" value="HTH_ARSR"/>
    <property type="match status" value="1"/>
</dbReference>
<dbReference type="SUPFAM" id="SSF54909">
    <property type="entry name" value="Dimeric alpha+beta barrel"/>
    <property type="match status" value="1"/>
</dbReference>
<reference evidence="5 6" key="2">
    <citation type="journal article" date="2021" name="Microorganisms">
        <title>The Ever-Expanding Pseudomonas Genus: Description of 43 New Species and Partition of the Pseudomonas putida Group.</title>
        <authorList>
            <person name="Girard L."/>
            <person name="Lood C."/>
            <person name="Hofte M."/>
            <person name="Vandamme P."/>
            <person name="Rokni-Zadeh H."/>
            <person name="van Noort V."/>
            <person name="Lavigne R."/>
            <person name="De Mot R."/>
        </authorList>
    </citation>
    <scope>NUCLEOTIDE SEQUENCE [LARGE SCALE GENOMIC DNA]</scope>
    <source>
        <strain evidence="5 6">RW9S1A</strain>
    </source>
</reference>
<dbReference type="Gene3D" id="1.10.10.10">
    <property type="entry name" value="Winged helix-like DNA-binding domain superfamily/Winged helix DNA-binding domain"/>
    <property type="match status" value="1"/>
</dbReference>
<keyword evidence="3" id="KW-0804">Transcription</keyword>
<dbReference type="Pfam" id="PF01037">
    <property type="entry name" value="AsnC_trans_reg"/>
    <property type="match status" value="1"/>
</dbReference>
<dbReference type="EMBL" id="CP077095">
    <property type="protein sequence ID" value="QXI40475.1"/>
    <property type="molecule type" value="Genomic_DNA"/>
</dbReference>